<dbReference type="Pfam" id="PF11203">
    <property type="entry name" value="EccE"/>
    <property type="match status" value="1"/>
</dbReference>
<organism evidence="3 4">
    <name type="scientific">Virgisporangium ochraceum</name>
    <dbReference type="NCBI Taxonomy" id="65505"/>
    <lineage>
        <taxon>Bacteria</taxon>
        <taxon>Bacillati</taxon>
        <taxon>Actinomycetota</taxon>
        <taxon>Actinomycetes</taxon>
        <taxon>Micromonosporales</taxon>
        <taxon>Micromonosporaceae</taxon>
        <taxon>Virgisporangium</taxon>
    </lineage>
</organism>
<name>A0A8J3ZQ90_9ACTN</name>
<gene>
    <name evidence="3" type="ORF">Voc01_031090</name>
</gene>
<feature type="transmembrane region" description="Helical" evidence="1">
    <location>
        <begin position="12"/>
        <end position="33"/>
    </location>
</feature>
<protein>
    <recommendedName>
        <fullName evidence="2">Type VII secretion system protein EccE domain-containing protein</fullName>
    </recommendedName>
</protein>
<feature type="transmembrane region" description="Helical" evidence="1">
    <location>
        <begin position="39"/>
        <end position="57"/>
    </location>
</feature>
<keyword evidence="1" id="KW-1133">Transmembrane helix</keyword>
<comment type="caution">
    <text evidence="3">The sequence shown here is derived from an EMBL/GenBank/DDBJ whole genome shotgun (WGS) entry which is preliminary data.</text>
</comment>
<dbReference type="Proteomes" id="UP000635606">
    <property type="component" value="Unassembled WGS sequence"/>
</dbReference>
<evidence type="ECO:0000259" key="2">
    <source>
        <dbReference type="Pfam" id="PF11203"/>
    </source>
</evidence>
<feature type="domain" description="Type VII secretion system protein EccE" evidence="2">
    <location>
        <begin position="196"/>
        <end position="294"/>
    </location>
</feature>
<keyword evidence="4" id="KW-1185">Reference proteome</keyword>
<evidence type="ECO:0000313" key="3">
    <source>
        <dbReference type="EMBL" id="GIJ68192.1"/>
    </source>
</evidence>
<evidence type="ECO:0000313" key="4">
    <source>
        <dbReference type="Proteomes" id="UP000635606"/>
    </source>
</evidence>
<dbReference type="AlphaFoldDB" id="A0A8J3ZQ90"/>
<keyword evidence="1" id="KW-0812">Transmembrane</keyword>
<evidence type="ECO:0000256" key="1">
    <source>
        <dbReference type="SAM" id="Phobius"/>
    </source>
</evidence>
<keyword evidence="1" id="KW-0472">Membrane</keyword>
<dbReference type="EMBL" id="BOPH01000038">
    <property type="protein sequence ID" value="GIJ68192.1"/>
    <property type="molecule type" value="Genomic_DNA"/>
</dbReference>
<dbReference type="RefSeq" id="WP_203928143.1">
    <property type="nucleotide sequence ID" value="NZ_BOPH01000038.1"/>
</dbReference>
<dbReference type="InterPro" id="IPR050051">
    <property type="entry name" value="EccE_dom"/>
</dbReference>
<accession>A0A8J3ZQ90</accession>
<reference evidence="3" key="1">
    <citation type="submission" date="2021-01" db="EMBL/GenBank/DDBJ databases">
        <title>Whole genome shotgun sequence of Virgisporangium ochraceum NBRC 16418.</title>
        <authorList>
            <person name="Komaki H."/>
            <person name="Tamura T."/>
        </authorList>
    </citation>
    <scope>NUCLEOTIDE SEQUENCE</scope>
    <source>
        <strain evidence="3">NBRC 16418</strain>
    </source>
</reference>
<sequence length="402" mass="41130">MPDLMAAGRSAGRFGAAQLVSVELAAVVAMAVAYGLPPVTSAICGAVTFVVLVLTLGRSGGRWTYEVVAARRRLARRRREGLRAAGAAAPRRAVLAAFAPDLSTRTATDRGTAFGVGMDEFGWFAAIAVVPPDGLSRDPAGTLGLDWLARLAAETSVPASTLQAVVREADGPPPGVDPASPAAASYRMLRRALGLPAGRQVWLVARLAPRDGALVSAGRGGGEEGVHKALATTLARIGTGLTEAGLSYRILDEAALRAAVTVACGLSVVPGTHPPRERWSRVESDGAVHVSFAVRSWPAEPPASALSDLARVPDALAVSTAVVFGPRALPPAPDEPAPTAGPVPVRTLIRVAADPDTVASCVATLRETAARLGMTLVRLNGEQGAGVYATAPTGATIGLAPW</sequence>
<proteinExistence type="predicted"/>